<proteinExistence type="predicted"/>
<evidence type="ECO:0000256" key="5">
    <source>
        <dbReference type="ARBA" id="ARBA00023136"/>
    </source>
</evidence>
<feature type="transmembrane region" description="Helical" evidence="6">
    <location>
        <begin position="105"/>
        <end position="127"/>
    </location>
</feature>
<dbReference type="GO" id="GO:0005886">
    <property type="term" value="C:plasma membrane"/>
    <property type="evidence" value="ECO:0007669"/>
    <property type="project" value="UniProtKB-SubCell"/>
</dbReference>
<accession>A0A2T3N1K8</accession>
<dbReference type="Proteomes" id="UP000240904">
    <property type="component" value="Unassembled WGS sequence"/>
</dbReference>
<dbReference type="PANTHER" id="PTHR33931:SF5">
    <property type="entry name" value="UPF0299 MEMBRANE PROTEIN YOHJ"/>
    <property type="match status" value="1"/>
</dbReference>
<reference evidence="7 8" key="1">
    <citation type="submission" date="2018-03" db="EMBL/GenBank/DDBJ databases">
        <title>Whole genome sequencing of Histamine producing bacteria.</title>
        <authorList>
            <person name="Butler K."/>
        </authorList>
    </citation>
    <scope>NUCLEOTIDE SEQUENCE [LARGE SCALE GENOMIC DNA]</scope>
    <source>
        <strain evidence="7 8">DSM 16190</strain>
    </source>
</reference>
<evidence type="ECO:0000256" key="2">
    <source>
        <dbReference type="ARBA" id="ARBA00022475"/>
    </source>
</evidence>
<keyword evidence="2" id="KW-1003">Cell membrane</keyword>
<dbReference type="PANTHER" id="PTHR33931">
    <property type="entry name" value="HOLIN-LIKE PROTEIN CIDA-RELATED"/>
    <property type="match status" value="1"/>
</dbReference>
<evidence type="ECO:0000256" key="1">
    <source>
        <dbReference type="ARBA" id="ARBA00004651"/>
    </source>
</evidence>
<evidence type="ECO:0000256" key="6">
    <source>
        <dbReference type="SAM" id="Phobius"/>
    </source>
</evidence>
<dbReference type="Pfam" id="PF03788">
    <property type="entry name" value="LrgA"/>
    <property type="match status" value="1"/>
</dbReference>
<evidence type="ECO:0000256" key="3">
    <source>
        <dbReference type="ARBA" id="ARBA00022692"/>
    </source>
</evidence>
<comment type="subcellular location">
    <subcellularLocation>
        <location evidence="1">Cell membrane</location>
        <topology evidence="1">Multi-pass membrane protein</topology>
    </subcellularLocation>
</comment>
<keyword evidence="5 6" id="KW-0472">Membrane</keyword>
<organism evidence="7 8">
    <name type="scientific">Photobacterium lipolyticum</name>
    <dbReference type="NCBI Taxonomy" id="266810"/>
    <lineage>
        <taxon>Bacteria</taxon>
        <taxon>Pseudomonadati</taxon>
        <taxon>Pseudomonadota</taxon>
        <taxon>Gammaproteobacteria</taxon>
        <taxon>Vibrionales</taxon>
        <taxon>Vibrionaceae</taxon>
        <taxon>Photobacterium</taxon>
    </lineage>
</organism>
<evidence type="ECO:0000256" key="4">
    <source>
        <dbReference type="ARBA" id="ARBA00022989"/>
    </source>
</evidence>
<dbReference type="NCBIfam" id="NF002494">
    <property type="entry name" value="PRK01821.1"/>
    <property type="match status" value="1"/>
</dbReference>
<feature type="transmembrane region" description="Helical" evidence="6">
    <location>
        <begin position="21"/>
        <end position="41"/>
    </location>
</feature>
<dbReference type="OrthoDB" id="385012at2"/>
<dbReference type="InterPro" id="IPR005538">
    <property type="entry name" value="LrgA/CidA"/>
</dbReference>
<keyword evidence="3 6" id="KW-0812">Transmembrane</keyword>
<name>A0A2T3N1K8_9GAMM</name>
<gene>
    <name evidence="7" type="ORF">C9I89_06515</name>
</gene>
<dbReference type="AlphaFoldDB" id="A0A2T3N1K8"/>
<evidence type="ECO:0000313" key="7">
    <source>
        <dbReference type="EMBL" id="PSW06158.1"/>
    </source>
</evidence>
<dbReference type="EMBL" id="PYMC01000003">
    <property type="protein sequence ID" value="PSW06158.1"/>
    <property type="molecule type" value="Genomic_DNA"/>
</dbReference>
<evidence type="ECO:0000313" key="8">
    <source>
        <dbReference type="Proteomes" id="UP000240904"/>
    </source>
</evidence>
<feature type="transmembrane region" description="Helical" evidence="6">
    <location>
        <begin position="47"/>
        <end position="68"/>
    </location>
</feature>
<feature type="transmembrane region" description="Helical" evidence="6">
    <location>
        <begin position="80"/>
        <end position="99"/>
    </location>
</feature>
<protein>
    <submittedName>
        <fullName evidence="7">Uncharacterized protein</fullName>
    </submittedName>
</protein>
<keyword evidence="8" id="KW-1185">Reference proteome</keyword>
<keyword evidence="4 6" id="KW-1133">Transmembrane helix</keyword>
<sequence length="134" mass="14889">MWLRSQLFCMMNALLTVFEGLMGYLRSFVIIFLCLMLGKGIQAFTHVAIPGSIIGMLILFVVLSMGLIPSHWAKEGCHLLIRHMALLFVPVGVGLMNYLELLTANTWPILFSTIGSSLAVFLVIGIATHHKEKE</sequence>
<comment type="caution">
    <text evidence="7">The sequence shown here is derived from an EMBL/GenBank/DDBJ whole genome shotgun (WGS) entry which is preliminary data.</text>
</comment>